<evidence type="ECO:0000313" key="8">
    <source>
        <dbReference type="EMBL" id="MBB6449282.1"/>
    </source>
</evidence>
<dbReference type="InterPro" id="IPR001865">
    <property type="entry name" value="Ribosomal_uS2"/>
</dbReference>
<evidence type="ECO:0000256" key="1">
    <source>
        <dbReference type="ARBA" id="ARBA00006242"/>
    </source>
</evidence>
<dbReference type="PANTHER" id="PTHR12534">
    <property type="entry name" value="30S RIBOSOMAL PROTEIN S2 PROKARYOTIC AND ORGANELLAR"/>
    <property type="match status" value="1"/>
</dbReference>
<dbReference type="Gene3D" id="3.40.50.10490">
    <property type="entry name" value="Glucose-6-phosphate isomerase like protein, domain 1"/>
    <property type="match status" value="1"/>
</dbReference>
<comment type="caution">
    <text evidence="8">The sequence shown here is derived from an EMBL/GenBank/DDBJ whole genome shotgun (WGS) entry which is preliminary data.</text>
</comment>
<dbReference type="CDD" id="cd01425">
    <property type="entry name" value="RPS2"/>
    <property type="match status" value="1"/>
</dbReference>
<dbReference type="PRINTS" id="PR00395">
    <property type="entry name" value="RIBOSOMALS2"/>
</dbReference>
<dbReference type="InterPro" id="IPR005706">
    <property type="entry name" value="Ribosomal_uS2_bac/mit/plastid"/>
</dbReference>
<dbReference type="EMBL" id="JACHHJ010000001">
    <property type="protein sequence ID" value="MBB6449282.1"/>
    <property type="molecule type" value="Genomic_DNA"/>
</dbReference>
<keyword evidence="9" id="KW-1185">Reference proteome</keyword>
<evidence type="ECO:0000256" key="3">
    <source>
        <dbReference type="ARBA" id="ARBA00023274"/>
    </source>
</evidence>
<dbReference type="Gene3D" id="1.10.287.610">
    <property type="entry name" value="Helix hairpin bin"/>
    <property type="match status" value="1"/>
</dbReference>
<feature type="compositionally biased region" description="Acidic residues" evidence="7">
    <location>
        <begin position="226"/>
        <end position="238"/>
    </location>
</feature>
<dbReference type="Pfam" id="PF00318">
    <property type="entry name" value="Ribosomal_S2"/>
    <property type="match status" value="1"/>
</dbReference>
<dbReference type="FunFam" id="1.10.287.610:FF:000001">
    <property type="entry name" value="30S ribosomal protein S2"/>
    <property type="match status" value="1"/>
</dbReference>
<keyword evidence="3 5" id="KW-0687">Ribonucleoprotein</keyword>
<dbReference type="RefSeq" id="WP_184403179.1">
    <property type="nucleotide sequence ID" value="NZ_JACHHJ010000001.1"/>
</dbReference>
<keyword evidence="2 5" id="KW-0689">Ribosomal protein</keyword>
<dbReference type="InterPro" id="IPR023591">
    <property type="entry name" value="Ribosomal_uS2_flav_dom_sf"/>
</dbReference>
<gene>
    <name evidence="5" type="primary">rpsB</name>
    <name evidence="8" type="ORF">HNR44_001231</name>
</gene>
<dbReference type="PANTHER" id="PTHR12534:SF0">
    <property type="entry name" value="SMALL RIBOSOMAL SUBUNIT PROTEIN US2M"/>
    <property type="match status" value="1"/>
</dbReference>
<name>A0A841PYA1_9BACL</name>
<dbReference type="PROSITE" id="PS00962">
    <property type="entry name" value="RIBOSOMAL_S2_1"/>
    <property type="match status" value="1"/>
</dbReference>
<evidence type="ECO:0000256" key="7">
    <source>
        <dbReference type="SAM" id="MobiDB-lite"/>
    </source>
</evidence>
<dbReference type="InterPro" id="IPR018130">
    <property type="entry name" value="Ribosomal_uS2_CS"/>
</dbReference>
<dbReference type="GO" id="GO:0006412">
    <property type="term" value="P:translation"/>
    <property type="evidence" value="ECO:0007669"/>
    <property type="project" value="UniProtKB-UniRule"/>
</dbReference>
<accession>A0A841PYA1</accession>
<evidence type="ECO:0000256" key="5">
    <source>
        <dbReference type="HAMAP-Rule" id="MF_00291"/>
    </source>
</evidence>
<dbReference type="Proteomes" id="UP000568839">
    <property type="component" value="Unassembled WGS sequence"/>
</dbReference>
<feature type="region of interest" description="Disordered" evidence="7">
    <location>
        <begin position="224"/>
        <end position="247"/>
    </location>
</feature>
<comment type="similarity">
    <text evidence="1 5 6">Belongs to the universal ribosomal protein uS2 family.</text>
</comment>
<evidence type="ECO:0000256" key="2">
    <source>
        <dbReference type="ARBA" id="ARBA00022980"/>
    </source>
</evidence>
<protein>
    <recommendedName>
        <fullName evidence="4 5">Small ribosomal subunit protein uS2</fullName>
    </recommendedName>
</protein>
<dbReference type="GO" id="GO:0022627">
    <property type="term" value="C:cytosolic small ribosomal subunit"/>
    <property type="evidence" value="ECO:0007669"/>
    <property type="project" value="TreeGrafter"/>
</dbReference>
<evidence type="ECO:0000256" key="4">
    <source>
        <dbReference type="ARBA" id="ARBA00035256"/>
    </source>
</evidence>
<dbReference type="SUPFAM" id="SSF52313">
    <property type="entry name" value="Ribosomal protein S2"/>
    <property type="match status" value="1"/>
</dbReference>
<evidence type="ECO:0000256" key="6">
    <source>
        <dbReference type="RuleBase" id="RU003631"/>
    </source>
</evidence>
<organism evidence="8 9">
    <name type="scientific">Geomicrobium halophilum</name>
    <dbReference type="NCBI Taxonomy" id="549000"/>
    <lineage>
        <taxon>Bacteria</taxon>
        <taxon>Bacillati</taxon>
        <taxon>Bacillota</taxon>
        <taxon>Bacilli</taxon>
        <taxon>Bacillales</taxon>
        <taxon>Geomicrobium</taxon>
    </lineage>
</organism>
<dbReference type="NCBIfam" id="TIGR01011">
    <property type="entry name" value="rpsB_bact"/>
    <property type="match status" value="1"/>
</dbReference>
<proteinExistence type="inferred from homology"/>
<reference evidence="8 9" key="1">
    <citation type="submission" date="2020-08" db="EMBL/GenBank/DDBJ databases">
        <title>Genomic Encyclopedia of Type Strains, Phase IV (KMG-IV): sequencing the most valuable type-strain genomes for metagenomic binning, comparative biology and taxonomic classification.</title>
        <authorList>
            <person name="Goeker M."/>
        </authorList>
    </citation>
    <scope>NUCLEOTIDE SEQUENCE [LARGE SCALE GENOMIC DNA]</scope>
    <source>
        <strain evidence="8 9">DSM 21769</strain>
    </source>
</reference>
<dbReference type="AlphaFoldDB" id="A0A841PYA1"/>
<dbReference type="HAMAP" id="MF_00291_B">
    <property type="entry name" value="Ribosomal_uS2_B"/>
    <property type="match status" value="1"/>
</dbReference>
<sequence length="247" mass="28165">MAVISMKQLLEAGVHFGHQTRRWNPKMDRYIFTERNGIYIIDLQKTVKKVDETYKYVRNLAADGGKILFVGTKKQAQESVRDEAVRCGMYYINQRWLGGTLTNFQTIRKRIARLKDLEKMEEDGTFDVLPKKEVILLQKEKTRLEKFLGGIKDMNTLPDAVFIIDPRKERIAVAEARKLNIPIISIVDTNCDPDEVDYVIPGNDDAIRAVRLLTSKMADAVVEASQGEEEEIAEDQQEEAVATSAEE</sequence>
<evidence type="ECO:0000313" key="9">
    <source>
        <dbReference type="Proteomes" id="UP000568839"/>
    </source>
</evidence>
<dbReference type="PROSITE" id="PS00963">
    <property type="entry name" value="RIBOSOMAL_S2_2"/>
    <property type="match status" value="1"/>
</dbReference>
<dbReference type="GO" id="GO:0003735">
    <property type="term" value="F:structural constituent of ribosome"/>
    <property type="evidence" value="ECO:0007669"/>
    <property type="project" value="InterPro"/>
</dbReference>